<comment type="caution">
    <text evidence="2">The sequence shown here is derived from an EMBL/GenBank/DDBJ whole genome shotgun (WGS) entry which is preliminary data.</text>
</comment>
<gene>
    <name evidence="2" type="ORF">FWK35_00027349</name>
</gene>
<dbReference type="InterPro" id="IPR056522">
    <property type="entry name" value="KIAA2026_hel"/>
</dbReference>
<keyword evidence="3" id="KW-1185">Reference proteome</keyword>
<dbReference type="EMBL" id="VUJU01006426">
    <property type="protein sequence ID" value="KAF0748562.1"/>
    <property type="molecule type" value="Genomic_DNA"/>
</dbReference>
<proteinExistence type="predicted"/>
<name>A0A6G0Y3S0_APHCR</name>
<accession>A0A6G0Y3S0</accession>
<protein>
    <submittedName>
        <fullName evidence="2">MATH and LRR domain-containing protein PFE0570w-like</fullName>
    </submittedName>
</protein>
<reference evidence="2 3" key="1">
    <citation type="submission" date="2019-08" db="EMBL/GenBank/DDBJ databases">
        <title>Whole genome of Aphis craccivora.</title>
        <authorList>
            <person name="Voronova N.V."/>
            <person name="Shulinski R.S."/>
            <person name="Bandarenka Y.V."/>
            <person name="Zhorov D.G."/>
            <person name="Warner D."/>
        </authorList>
    </citation>
    <scope>NUCLEOTIDE SEQUENCE [LARGE SCALE GENOMIC DNA]</scope>
    <source>
        <strain evidence="2">180601</strain>
        <tissue evidence="2">Whole Body</tissue>
    </source>
</reference>
<organism evidence="2 3">
    <name type="scientific">Aphis craccivora</name>
    <name type="common">Cowpea aphid</name>
    <dbReference type="NCBI Taxonomy" id="307492"/>
    <lineage>
        <taxon>Eukaryota</taxon>
        <taxon>Metazoa</taxon>
        <taxon>Ecdysozoa</taxon>
        <taxon>Arthropoda</taxon>
        <taxon>Hexapoda</taxon>
        <taxon>Insecta</taxon>
        <taxon>Pterygota</taxon>
        <taxon>Neoptera</taxon>
        <taxon>Paraneoptera</taxon>
        <taxon>Hemiptera</taxon>
        <taxon>Sternorrhyncha</taxon>
        <taxon>Aphidomorpha</taxon>
        <taxon>Aphidoidea</taxon>
        <taxon>Aphididae</taxon>
        <taxon>Aphidini</taxon>
        <taxon>Aphis</taxon>
        <taxon>Aphis</taxon>
    </lineage>
</organism>
<dbReference type="AlphaFoldDB" id="A0A6G0Y3S0"/>
<evidence type="ECO:0000313" key="2">
    <source>
        <dbReference type="EMBL" id="KAF0748562.1"/>
    </source>
</evidence>
<dbReference type="Pfam" id="PF23450">
    <property type="entry name" value="KIAA2026_hel"/>
    <property type="match status" value="1"/>
</dbReference>
<evidence type="ECO:0000259" key="1">
    <source>
        <dbReference type="Pfam" id="PF23450"/>
    </source>
</evidence>
<evidence type="ECO:0000313" key="3">
    <source>
        <dbReference type="Proteomes" id="UP000478052"/>
    </source>
</evidence>
<sequence length="60" mass="6744">MVARLFSPQWIGSLCVPIDGNFVAILFKKLDLDIINQGEIERMFLTLKESTTMGLIMATL</sequence>
<feature type="domain" description="Uncharacterized bromodomain-containing protein 10 helical" evidence="1">
    <location>
        <begin position="20"/>
        <end position="60"/>
    </location>
</feature>
<dbReference type="Proteomes" id="UP000478052">
    <property type="component" value="Unassembled WGS sequence"/>
</dbReference>